<name>A0A9W7M176_HIBTR</name>
<proteinExistence type="predicted"/>
<organism evidence="1 2">
    <name type="scientific">Hibiscus trionum</name>
    <name type="common">Flower of an hour</name>
    <dbReference type="NCBI Taxonomy" id="183268"/>
    <lineage>
        <taxon>Eukaryota</taxon>
        <taxon>Viridiplantae</taxon>
        <taxon>Streptophyta</taxon>
        <taxon>Embryophyta</taxon>
        <taxon>Tracheophyta</taxon>
        <taxon>Spermatophyta</taxon>
        <taxon>Magnoliopsida</taxon>
        <taxon>eudicotyledons</taxon>
        <taxon>Gunneridae</taxon>
        <taxon>Pentapetalae</taxon>
        <taxon>rosids</taxon>
        <taxon>malvids</taxon>
        <taxon>Malvales</taxon>
        <taxon>Malvaceae</taxon>
        <taxon>Malvoideae</taxon>
        <taxon>Hibiscus</taxon>
    </lineage>
</organism>
<sequence length="138" mass="15588">MLKIRNSEESRLHFQHFCSVSQQEQCGDDGRESLNRCGLRAMGTKLVHKFLCNIQDFERKGSLSIRNEHGLDLVSIIPPMIVGLFICPKMQGSTCAILAPIFESKDDYSLLINVAMVHIANLARAYIYLLEHPEAKGR</sequence>
<gene>
    <name evidence="1" type="ORF">HRI_002240500</name>
</gene>
<dbReference type="OrthoDB" id="2735536at2759"/>
<evidence type="ECO:0000313" key="2">
    <source>
        <dbReference type="Proteomes" id="UP001165190"/>
    </source>
</evidence>
<dbReference type="Proteomes" id="UP001165190">
    <property type="component" value="Unassembled WGS sequence"/>
</dbReference>
<keyword evidence="2" id="KW-1185">Reference proteome</keyword>
<accession>A0A9W7M176</accession>
<comment type="caution">
    <text evidence="1">The sequence shown here is derived from an EMBL/GenBank/DDBJ whole genome shotgun (WGS) entry which is preliminary data.</text>
</comment>
<dbReference type="EMBL" id="BSYR01000020">
    <property type="protein sequence ID" value="GMI85712.1"/>
    <property type="molecule type" value="Genomic_DNA"/>
</dbReference>
<reference evidence="1" key="1">
    <citation type="submission" date="2023-05" db="EMBL/GenBank/DDBJ databases">
        <title>Genome and transcriptome analyses reveal genes involved in the formation of fine ridges on petal epidermal cells in Hibiscus trionum.</title>
        <authorList>
            <person name="Koshimizu S."/>
            <person name="Masuda S."/>
            <person name="Ishii T."/>
            <person name="Shirasu K."/>
            <person name="Hoshino A."/>
            <person name="Arita M."/>
        </authorList>
    </citation>
    <scope>NUCLEOTIDE SEQUENCE</scope>
    <source>
        <strain evidence="1">Hamamatsu line</strain>
    </source>
</reference>
<protein>
    <submittedName>
        <fullName evidence="1">Uncharacterized protein</fullName>
    </submittedName>
</protein>
<dbReference type="Gene3D" id="3.40.50.720">
    <property type="entry name" value="NAD(P)-binding Rossmann-like Domain"/>
    <property type="match status" value="1"/>
</dbReference>
<dbReference type="AlphaFoldDB" id="A0A9W7M176"/>
<evidence type="ECO:0000313" key="1">
    <source>
        <dbReference type="EMBL" id="GMI85712.1"/>
    </source>
</evidence>